<protein>
    <submittedName>
        <fullName evidence="1">Uncharacterized protein</fullName>
    </submittedName>
</protein>
<keyword evidence="2" id="KW-1185">Reference proteome</keyword>
<evidence type="ECO:0000313" key="2">
    <source>
        <dbReference type="Proteomes" id="UP000831947"/>
    </source>
</evidence>
<dbReference type="EMBL" id="CP093365">
    <property type="protein sequence ID" value="UQS84154.1"/>
    <property type="molecule type" value="Genomic_DNA"/>
</dbReference>
<dbReference type="RefSeq" id="WP_249513338.1">
    <property type="nucleotide sequence ID" value="NZ_CP093365.1"/>
</dbReference>
<name>A0ABY4PED3_9LACO</name>
<organism evidence="1 2">
    <name type="scientific">Bombilactobacillus thymidiniphilus</name>
    <dbReference type="NCBI Taxonomy" id="2923363"/>
    <lineage>
        <taxon>Bacteria</taxon>
        <taxon>Bacillati</taxon>
        <taxon>Bacillota</taxon>
        <taxon>Bacilli</taxon>
        <taxon>Lactobacillales</taxon>
        <taxon>Lactobacillaceae</taxon>
        <taxon>Bombilactobacillus</taxon>
    </lineage>
</organism>
<dbReference type="Proteomes" id="UP000831947">
    <property type="component" value="Chromosome"/>
</dbReference>
<gene>
    <name evidence="1" type="ORF">MOO47_03100</name>
</gene>
<sequence>MEITAGQFIDKITNNEGQLFAHELQLKPQLDSAKIKVAVEQMVQEVQESVDSGYLTSSEAKIAGLPCEVSCFLQTGIINLPWQDINKVNHFFDMQDQASLKLYLVTVGDMVNVSHLRIDEVAEDASAVDPQAVTTITEMIVNNLEQTLANQQKAQEEAQNDNK</sequence>
<accession>A0ABY4PED3</accession>
<proteinExistence type="predicted"/>
<evidence type="ECO:0000313" key="1">
    <source>
        <dbReference type="EMBL" id="UQS84154.1"/>
    </source>
</evidence>
<reference evidence="1 2" key="1">
    <citation type="journal article" date="2022" name="Int. J. Syst. Evol. Microbiol.">
        <title>Apilactobacillus apisilvae sp. nov., Nicolia spurrieriana gen. nov. sp. nov., Bombilactobacillus folatiphilus sp. nov. and Bombilactobacillus thymidiniphilus sp. nov., four new lactic acid bacterial isolates from stingless bees Tetragonula carbonaria and Austroplebeia australis.</title>
        <authorList>
            <person name="Oliphant S.A."/>
            <person name="Watson-Haigh N.S."/>
            <person name="Sumby K.M."/>
            <person name="Gardner J."/>
            <person name="Groom S."/>
            <person name="Jiranek V."/>
        </authorList>
    </citation>
    <scope>NUCLEOTIDE SEQUENCE [LARGE SCALE GENOMIC DNA]</scope>
    <source>
        <strain evidence="1 2">SG4_A1</strain>
    </source>
</reference>